<evidence type="ECO:0000259" key="2">
    <source>
        <dbReference type="Pfam" id="PF15377"/>
    </source>
</evidence>
<name>A0A370TVC2_9HELO</name>
<dbReference type="RefSeq" id="XP_031872148.1">
    <property type="nucleotide sequence ID" value="XM_032012455.1"/>
</dbReference>
<dbReference type="InterPro" id="IPR027911">
    <property type="entry name" value="DUF4604"/>
</dbReference>
<reference evidence="3 4" key="1">
    <citation type="journal article" date="2018" name="IMA Fungus">
        <title>IMA Genome-F 9: Draft genome sequence of Annulohypoxylon stygium, Aspergillus mulundensis, Berkeleyomyces basicola (syn. Thielaviopsis basicola), Ceratocystis smalleyi, two Cercospora beticola strains, Coleophoma cylindrospora, Fusarium fracticaudum, Phialophora cf. hyalina, and Morchella septimelata.</title>
        <authorList>
            <person name="Wingfield B.D."/>
            <person name="Bills G.F."/>
            <person name="Dong Y."/>
            <person name="Huang W."/>
            <person name="Nel W.J."/>
            <person name="Swalarsk-Parry B.S."/>
            <person name="Vaghefi N."/>
            <person name="Wilken P.M."/>
            <person name="An Z."/>
            <person name="de Beer Z.W."/>
            <person name="De Vos L."/>
            <person name="Chen L."/>
            <person name="Duong T.A."/>
            <person name="Gao Y."/>
            <person name="Hammerbacher A."/>
            <person name="Kikkert J.R."/>
            <person name="Li Y."/>
            <person name="Li H."/>
            <person name="Li K."/>
            <person name="Li Q."/>
            <person name="Liu X."/>
            <person name="Ma X."/>
            <person name="Naidoo K."/>
            <person name="Pethybridge S.J."/>
            <person name="Sun J."/>
            <person name="Steenkamp E.T."/>
            <person name="van der Nest M.A."/>
            <person name="van Wyk S."/>
            <person name="Wingfield M.J."/>
            <person name="Xiong C."/>
            <person name="Yue Q."/>
            <person name="Zhang X."/>
        </authorList>
    </citation>
    <scope>NUCLEOTIDE SEQUENCE [LARGE SCALE GENOMIC DNA]</scope>
    <source>
        <strain evidence="3 4">BP 5553</strain>
    </source>
</reference>
<sequence length="188" mass="20531">MSKINAKNLSYDNSLPPFLARLQAANSTSDGRQEFHIARPKKARTADEEAEDDPVYFDERTGETLTKAEWEERESKADGDEDEDDKNTGKDDKGVEDGAAQGLKDGEKVKVASIGASKKRKLGKIVGVSEEAEEDDEDQSRNKERGPSTKTKALKAAESEAAGKKKPTIKGKSAKKGKKIKLSFGDEE</sequence>
<evidence type="ECO:0000313" key="3">
    <source>
        <dbReference type="EMBL" id="RDL39492.1"/>
    </source>
</evidence>
<gene>
    <name evidence="3" type="ORF">BP5553_03832</name>
</gene>
<feature type="compositionally biased region" description="Basic residues" evidence="1">
    <location>
        <begin position="164"/>
        <end position="181"/>
    </location>
</feature>
<evidence type="ECO:0000256" key="1">
    <source>
        <dbReference type="SAM" id="MobiDB-lite"/>
    </source>
</evidence>
<feature type="region of interest" description="Disordered" evidence="1">
    <location>
        <begin position="24"/>
        <end position="188"/>
    </location>
</feature>
<keyword evidence="4" id="KW-1185">Reference proteome</keyword>
<feature type="compositionally biased region" description="Basic and acidic residues" evidence="1">
    <location>
        <begin position="57"/>
        <end position="78"/>
    </location>
</feature>
<dbReference type="AlphaFoldDB" id="A0A370TVC2"/>
<comment type="caution">
    <text evidence="3">The sequence shown here is derived from an EMBL/GenBank/DDBJ whole genome shotgun (WGS) entry which is preliminary data.</text>
</comment>
<protein>
    <recommendedName>
        <fullName evidence="2">DUF4604 domain-containing protein</fullName>
    </recommendedName>
</protein>
<dbReference type="GeneID" id="43596681"/>
<dbReference type="OrthoDB" id="5388322at2759"/>
<accession>A0A370TVC2</accession>
<dbReference type="EMBL" id="NPIC01000002">
    <property type="protein sequence ID" value="RDL39492.1"/>
    <property type="molecule type" value="Genomic_DNA"/>
</dbReference>
<proteinExistence type="predicted"/>
<dbReference type="Pfam" id="PF15377">
    <property type="entry name" value="DUF4604"/>
    <property type="match status" value="1"/>
</dbReference>
<feature type="domain" description="DUF4604" evidence="2">
    <location>
        <begin position="7"/>
        <end position="188"/>
    </location>
</feature>
<feature type="compositionally biased region" description="Basic and acidic residues" evidence="1">
    <location>
        <begin position="86"/>
        <end position="96"/>
    </location>
</feature>
<organism evidence="3 4">
    <name type="scientific">Venustampulla echinocandica</name>
    <dbReference type="NCBI Taxonomy" id="2656787"/>
    <lineage>
        <taxon>Eukaryota</taxon>
        <taxon>Fungi</taxon>
        <taxon>Dikarya</taxon>
        <taxon>Ascomycota</taxon>
        <taxon>Pezizomycotina</taxon>
        <taxon>Leotiomycetes</taxon>
        <taxon>Helotiales</taxon>
        <taxon>Pleuroascaceae</taxon>
        <taxon>Venustampulla</taxon>
    </lineage>
</organism>
<evidence type="ECO:0000313" key="4">
    <source>
        <dbReference type="Proteomes" id="UP000254866"/>
    </source>
</evidence>
<dbReference type="Proteomes" id="UP000254866">
    <property type="component" value="Unassembled WGS sequence"/>
</dbReference>